<organism evidence="2 3">
    <name type="scientific">Pleurodeles waltl</name>
    <name type="common">Iberian ribbed newt</name>
    <dbReference type="NCBI Taxonomy" id="8319"/>
    <lineage>
        <taxon>Eukaryota</taxon>
        <taxon>Metazoa</taxon>
        <taxon>Chordata</taxon>
        <taxon>Craniata</taxon>
        <taxon>Vertebrata</taxon>
        <taxon>Euteleostomi</taxon>
        <taxon>Amphibia</taxon>
        <taxon>Batrachia</taxon>
        <taxon>Caudata</taxon>
        <taxon>Salamandroidea</taxon>
        <taxon>Salamandridae</taxon>
        <taxon>Pleurodelinae</taxon>
        <taxon>Pleurodeles</taxon>
    </lineage>
</organism>
<evidence type="ECO:0000256" key="1">
    <source>
        <dbReference type="SAM" id="MobiDB-lite"/>
    </source>
</evidence>
<comment type="caution">
    <text evidence="2">The sequence shown here is derived from an EMBL/GenBank/DDBJ whole genome shotgun (WGS) entry which is preliminary data.</text>
</comment>
<evidence type="ECO:0000313" key="2">
    <source>
        <dbReference type="EMBL" id="KAJ1209073.1"/>
    </source>
</evidence>
<accession>A0AAV7W512</accession>
<dbReference type="InterPro" id="IPR036691">
    <property type="entry name" value="Endo/exonu/phosph_ase_sf"/>
</dbReference>
<evidence type="ECO:0000313" key="3">
    <source>
        <dbReference type="Proteomes" id="UP001066276"/>
    </source>
</evidence>
<sequence length="128" mass="14119">MGRPVACGQRRSRMELATEMWCAGPADPHLPAEQRGRRRRTAPWSVGSLQRATLRDLGAMLLDFPPGLLLLGGDMNLVSDPGLDSLSRARGPAATMALQSFKGSFGLTDLWRAQNLRKRQYTYTSVPH</sequence>
<dbReference type="Proteomes" id="UP001066276">
    <property type="component" value="Chromosome 1_2"/>
</dbReference>
<keyword evidence="3" id="KW-1185">Reference proteome</keyword>
<protein>
    <recommendedName>
        <fullName evidence="4">Endonuclease/exonuclease/phosphatase domain-containing protein</fullName>
    </recommendedName>
</protein>
<dbReference type="SUPFAM" id="SSF56219">
    <property type="entry name" value="DNase I-like"/>
    <property type="match status" value="1"/>
</dbReference>
<reference evidence="2" key="1">
    <citation type="journal article" date="2022" name="bioRxiv">
        <title>Sequencing and chromosome-scale assembly of the giantPleurodeles waltlgenome.</title>
        <authorList>
            <person name="Brown T."/>
            <person name="Elewa A."/>
            <person name="Iarovenko S."/>
            <person name="Subramanian E."/>
            <person name="Araus A.J."/>
            <person name="Petzold A."/>
            <person name="Susuki M."/>
            <person name="Suzuki K.-i.T."/>
            <person name="Hayashi T."/>
            <person name="Toyoda A."/>
            <person name="Oliveira C."/>
            <person name="Osipova E."/>
            <person name="Leigh N.D."/>
            <person name="Simon A."/>
            <person name="Yun M.H."/>
        </authorList>
    </citation>
    <scope>NUCLEOTIDE SEQUENCE</scope>
    <source>
        <strain evidence="2">20211129_DDA</strain>
        <tissue evidence="2">Liver</tissue>
    </source>
</reference>
<proteinExistence type="predicted"/>
<dbReference type="Gene3D" id="3.60.10.10">
    <property type="entry name" value="Endonuclease/exonuclease/phosphatase"/>
    <property type="match status" value="1"/>
</dbReference>
<gene>
    <name evidence="2" type="ORF">NDU88_004452</name>
</gene>
<dbReference type="EMBL" id="JANPWB010000002">
    <property type="protein sequence ID" value="KAJ1209073.1"/>
    <property type="molecule type" value="Genomic_DNA"/>
</dbReference>
<evidence type="ECO:0008006" key="4">
    <source>
        <dbReference type="Google" id="ProtNLM"/>
    </source>
</evidence>
<dbReference type="AlphaFoldDB" id="A0AAV7W512"/>
<feature type="region of interest" description="Disordered" evidence="1">
    <location>
        <begin position="25"/>
        <end position="44"/>
    </location>
</feature>
<name>A0AAV7W512_PLEWA</name>